<sequence length="130" mass="14744">MSVDCGAFGPLSRQGGLQFNRGPHPFIPPLPRSRWDKVRCGSFLYSACILNYLPTYTLGLCPRPLQMELSSNKLEELPRPPNCHCDAQAQHVGDFGRPTLVQATFVHHCAVDKSWRCLYRCRFRVLLPLC</sequence>
<name>A0ABR2G7R4_9ROSI</name>
<keyword evidence="2" id="KW-1185">Reference proteome</keyword>
<proteinExistence type="predicted"/>
<evidence type="ECO:0000313" key="1">
    <source>
        <dbReference type="EMBL" id="KAK8596622.1"/>
    </source>
</evidence>
<protein>
    <submittedName>
        <fullName evidence="1">Uncharacterized protein</fullName>
    </submittedName>
</protein>
<accession>A0ABR2G7R4</accession>
<dbReference type="Proteomes" id="UP001472677">
    <property type="component" value="Unassembled WGS sequence"/>
</dbReference>
<evidence type="ECO:0000313" key="2">
    <source>
        <dbReference type="Proteomes" id="UP001472677"/>
    </source>
</evidence>
<organism evidence="1 2">
    <name type="scientific">Hibiscus sabdariffa</name>
    <name type="common">roselle</name>
    <dbReference type="NCBI Taxonomy" id="183260"/>
    <lineage>
        <taxon>Eukaryota</taxon>
        <taxon>Viridiplantae</taxon>
        <taxon>Streptophyta</taxon>
        <taxon>Embryophyta</taxon>
        <taxon>Tracheophyta</taxon>
        <taxon>Spermatophyta</taxon>
        <taxon>Magnoliopsida</taxon>
        <taxon>eudicotyledons</taxon>
        <taxon>Gunneridae</taxon>
        <taxon>Pentapetalae</taxon>
        <taxon>rosids</taxon>
        <taxon>malvids</taxon>
        <taxon>Malvales</taxon>
        <taxon>Malvaceae</taxon>
        <taxon>Malvoideae</taxon>
        <taxon>Hibiscus</taxon>
    </lineage>
</organism>
<comment type="caution">
    <text evidence="1">The sequence shown here is derived from an EMBL/GenBank/DDBJ whole genome shotgun (WGS) entry which is preliminary data.</text>
</comment>
<dbReference type="EMBL" id="JBBPBM010000002">
    <property type="protein sequence ID" value="KAK8596622.1"/>
    <property type="molecule type" value="Genomic_DNA"/>
</dbReference>
<gene>
    <name evidence="1" type="ORF">V6N12_065105</name>
</gene>
<reference evidence="1 2" key="1">
    <citation type="journal article" date="2024" name="G3 (Bethesda)">
        <title>Genome assembly of Hibiscus sabdariffa L. provides insights into metabolisms of medicinal natural products.</title>
        <authorList>
            <person name="Kim T."/>
        </authorList>
    </citation>
    <scope>NUCLEOTIDE SEQUENCE [LARGE SCALE GENOMIC DNA]</scope>
    <source>
        <strain evidence="1">TK-2024</strain>
        <tissue evidence="1">Old leaves</tissue>
    </source>
</reference>